<keyword evidence="1" id="KW-0812">Transmembrane</keyword>
<dbReference type="AlphaFoldDB" id="A0A5S5B3P4"/>
<comment type="caution">
    <text evidence="2">The sequence shown here is derived from an EMBL/GenBank/DDBJ whole genome shotgun (WGS) entry which is preliminary data.</text>
</comment>
<gene>
    <name evidence="2" type="ORF">A9A72_124243</name>
</gene>
<evidence type="ECO:0000313" key="3">
    <source>
        <dbReference type="Proteomes" id="UP000324282"/>
    </source>
</evidence>
<proteinExistence type="predicted"/>
<sequence>MKFEEIIAFLLPGNDPIQIVFGVSLLALICLTVVLVWVGARPSSWEKKWNGGTHDDTSDDLDVEHGSINDISAAVATTGEKMSDIMPGILLILGLLGTFLGLGIALNKASTILVEANAGGGMDSAMANLMGMMEGLGTKFKTSTWGICAFLLLKAWSAKNGYEERRLRWCVGKMKTAFETAREEQKKEREQAQQAVIDVLVRIDRSLLSQTEANGELFAQQLKLSERGNAGITSALEATRQAVEKLQEAVLPQIQTLNSIALEANKFQSESTALLHRHGEQNQRLLEDSQATRNALEQFVEANTRNLGAISQAASQMAEAAGDVGQSAGQLQSAINGFKVGVADVLGSLKQDLGKTIEMMGESFATNMTGMAATMTDATKGISTAVGDLSENVGRTMESVQQSNSESVAIQKNAQAEFLVTSETLNENVEGMTNLVNALCSDIKLGLKAVSNSGRHLSAVNARYQDVTEKAAQSAQAIEEMVAVLKAMQLSSPLQPAMDTVTDRVELISQSLRQINEQLPGLRATADDQRHLELHSALTQIVQQLASLEARADQYNVLALEA</sequence>
<reference evidence="2 3" key="1">
    <citation type="submission" date="2019-07" db="EMBL/GenBank/DDBJ databases">
        <title>Deep subsurface shale carbon reservoir microbial communities from Ohio and West Virginia, USA.</title>
        <authorList>
            <person name="Wrighton K."/>
        </authorList>
    </citation>
    <scope>NUCLEOTIDE SEQUENCE [LARGE SCALE GENOMIC DNA]</scope>
    <source>
        <strain evidence="2 3">NP_8Ht</strain>
    </source>
</reference>
<accession>A0A5S5B3P4</accession>
<evidence type="ECO:0000313" key="2">
    <source>
        <dbReference type="EMBL" id="TYP61507.1"/>
    </source>
</evidence>
<dbReference type="RefSeq" id="WP_148926168.1">
    <property type="nucleotide sequence ID" value="NZ_VNHQ01000014.1"/>
</dbReference>
<feature type="transmembrane region" description="Helical" evidence="1">
    <location>
        <begin position="19"/>
        <end position="40"/>
    </location>
</feature>
<keyword evidence="1" id="KW-1133">Transmembrane helix</keyword>
<evidence type="ECO:0000256" key="1">
    <source>
        <dbReference type="SAM" id="Phobius"/>
    </source>
</evidence>
<evidence type="ECO:0008006" key="4">
    <source>
        <dbReference type="Google" id="ProtNLM"/>
    </source>
</evidence>
<organism evidence="2 3">
    <name type="scientific">Stutzerimonas stutzeri</name>
    <name type="common">Pseudomonas stutzeri</name>
    <dbReference type="NCBI Taxonomy" id="316"/>
    <lineage>
        <taxon>Bacteria</taxon>
        <taxon>Pseudomonadati</taxon>
        <taxon>Pseudomonadota</taxon>
        <taxon>Gammaproteobacteria</taxon>
        <taxon>Pseudomonadales</taxon>
        <taxon>Pseudomonadaceae</taxon>
        <taxon>Stutzerimonas</taxon>
    </lineage>
</organism>
<dbReference type="OrthoDB" id="8585483at2"/>
<name>A0A5S5B3P4_STUST</name>
<keyword evidence="1" id="KW-0472">Membrane</keyword>
<dbReference type="Proteomes" id="UP000324282">
    <property type="component" value="Unassembled WGS sequence"/>
</dbReference>
<feature type="transmembrane region" description="Helical" evidence="1">
    <location>
        <begin position="88"/>
        <end position="106"/>
    </location>
</feature>
<dbReference type="EMBL" id="VNHQ01000014">
    <property type="protein sequence ID" value="TYP61507.1"/>
    <property type="molecule type" value="Genomic_DNA"/>
</dbReference>
<protein>
    <recommendedName>
        <fullName evidence="4">Methyl-accepting chemotaxis protein</fullName>
    </recommendedName>
</protein>